<dbReference type="Proteomes" id="UP000003803">
    <property type="component" value="Unassembled WGS sequence"/>
</dbReference>
<dbReference type="InterPro" id="IPR051233">
    <property type="entry name" value="Desulfoferrodoxin_SOR"/>
</dbReference>
<evidence type="ECO:0000256" key="1">
    <source>
        <dbReference type="ARBA" id="ARBA00005941"/>
    </source>
</evidence>
<dbReference type="InterPro" id="IPR036073">
    <property type="entry name" value="Desulfoferrodoxin_Fe-bd_dom_sf"/>
</dbReference>
<gene>
    <name evidence="7" type="ORF">ANACOL_04379</name>
</gene>
<dbReference type="eggNOG" id="COG2033">
    <property type="taxonomic scope" value="Bacteria"/>
</dbReference>
<dbReference type="PANTHER" id="PTHR36541:SF1">
    <property type="entry name" value="SUPEROXIDE REDUCTASE-RELATED"/>
    <property type="match status" value="1"/>
</dbReference>
<accession>B0PHT6</accession>
<feature type="domain" description="Desulfoferrodoxin ferrous iron-binding" evidence="6">
    <location>
        <begin position="64"/>
        <end position="148"/>
    </location>
</feature>
<keyword evidence="8" id="KW-1185">Reference proteome</keyword>
<dbReference type="EMBL" id="ABGD02000034">
    <property type="protein sequence ID" value="EDS09054.1"/>
    <property type="molecule type" value="Genomic_DNA"/>
</dbReference>
<keyword evidence="3" id="KW-0479">Metal-binding</keyword>
<name>B0PHT6_9FIRM</name>
<evidence type="ECO:0000256" key="4">
    <source>
        <dbReference type="ARBA" id="ARBA00022982"/>
    </source>
</evidence>
<organism evidence="7 8">
    <name type="scientific">Anaerotruncus colihominis DSM 17241</name>
    <dbReference type="NCBI Taxonomy" id="445972"/>
    <lineage>
        <taxon>Bacteria</taxon>
        <taxon>Bacillati</taxon>
        <taxon>Bacillota</taxon>
        <taxon>Clostridia</taxon>
        <taxon>Eubacteriales</taxon>
        <taxon>Oscillospiraceae</taxon>
        <taxon>Anaerotruncus</taxon>
    </lineage>
</organism>
<evidence type="ECO:0000256" key="2">
    <source>
        <dbReference type="ARBA" id="ARBA00022448"/>
    </source>
</evidence>
<dbReference type="AlphaFoldDB" id="B0PHT6"/>
<dbReference type="SUPFAM" id="SSF49367">
    <property type="entry name" value="Superoxide reductase-like"/>
    <property type="match status" value="1"/>
</dbReference>
<dbReference type="GO" id="GO:0005506">
    <property type="term" value="F:iron ion binding"/>
    <property type="evidence" value="ECO:0007669"/>
    <property type="project" value="InterPro"/>
</dbReference>
<dbReference type="Gene3D" id="2.60.40.730">
    <property type="entry name" value="SOR catalytic domain"/>
    <property type="match status" value="1"/>
</dbReference>
<evidence type="ECO:0000259" key="6">
    <source>
        <dbReference type="Pfam" id="PF01880"/>
    </source>
</evidence>
<dbReference type="GO" id="GO:0016491">
    <property type="term" value="F:oxidoreductase activity"/>
    <property type="evidence" value="ECO:0007669"/>
    <property type="project" value="InterPro"/>
</dbReference>
<keyword evidence="5" id="KW-0408">Iron</keyword>
<dbReference type="HOGENOM" id="CLU_118960_1_1_9"/>
<reference evidence="7" key="1">
    <citation type="submission" date="2007-11" db="EMBL/GenBank/DDBJ databases">
        <authorList>
            <person name="Fulton L."/>
            <person name="Clifton S."/>
            <person name="Fulton B."/>
            <person name="Xu J."/>
            <person name="Minx P."/>
            <person name="Pepin K.H."/>
            <person name="Johnson M."/>
            <person name="Thiruvilangam P."/>
            <person name="Bhonagiri V."/>
            <person name="Nash W.E."/>
            <person name="Mardis E.R."/>
            <person name="Wilson R.K."/>
        </authorList>
    </citation>
    <scope>NUCLEOTIDE SEQUENCE [LARGE SCALE GENOMIC DNA]</scope>
    <source>
        <strain evidence="7">DSM 17241</strain>
    </source>
</reference>
<sequence length="150" mass="16558">MYTLYKPLQAVNTIDIHQDWRSKTMNQPKFFATKSGDVLAALICGNGSLSCGGQAMEYLNANTSDGASEKHVPVVEMEGGTLKVSVGSVFHPMTTEHSIGWVCLVTRRGWQLRALPVDENPVTEFAVARDDSPICVYAWCNLHGLWKTEL</sequence>
<keyword evidence="4" id="KW-0249">Electron transport</keyword>
<dbReference type="InterPro" id="IPR002742">
    <property type="entry name" value="Desulfoferrodoxin_Fe-bd_dom"/>
</dbReference>
<evidence type="ECO:0000256" key="3">
    <source>
        <dbReference type="ARBA" id="ARBA00022723"/>
    </source>
</evidence>
<evidence type="ECO:0000313" key="7">
    <source>
        <dbReference type="EMBL" id="EDS09054.1"/>
    </source>
</evidence>
<comment type="similarity">
    <text evidence="1">Belongs to the desulfoferrodoxin family.</text>
</comment>
<protein>
    <submittedName>
        <fullName evidence="7">Superoxide reductase</fullName>
    </submittedName>
</protein>
<keyword evidence="2" id="KW-0813">Transport</keyword>
<evidence type="ECO:0000256" key="5">
    <source>
        <dbReference type="ARBA" id="ARBA00023004"/>
    </source>
</evidence>
<proteinExistence type="inferred from homology"/>
<dbReference type="Pfam" id="PF01880">
    <property type="entry name" value="Desulfoferrodox"/>
    <property type="match status" value="1"/>
</dbReference>
<dbReference type="STRING" id="169435.ERS852551_01174"/>
<reference evidence="7" key="2">
    <citation type="submission" date="2013-09" db="EMBL/GenBank/DDBJ databases">
        <title>Draft genome sequence of Anaerotruncus colihominis(DSM 17241).</title>
        <authorList>
            <person name="Sudarsanam P."/>
            <person name="Ley R."/>
            <person name="Guruge J."/>
            <person name="Turnbaugh P.J."/>
            <person name="Mahowald M."/>
            <person name="Liep D."/>
            <person name="Gordon J."/>
        </authorList>
    </citation>
    <scope>NUCLEOTIDE SEQUENCE</scope>
    <source>
        <strain evidence="7">DSM 17241</strain>
    </source>
</reference>
<evidence type="ECO:0000313" key="8">
    <source>
        <dbReference type="Proteomes" id="UP000003803"/>
    </source>
</evidence>
<dbReference type="PANTHER" id="PTHR36541">
    <property type="entry name" value="SUPEROXIDE REDUCTASE-RELATED"/>
    <property type="match status" value="1"/>
</dbReference>
<comment type="caution">
    <text evidence="7">The sequence shown here is derived from an EMBL/GenBank/DDBJ whole genome shotgun (WGS) entry which is preliminary data.</text>
</comment>